<keyword evidence="1" id="KW-1133">Transmembrane helix</keyword>
<dbReference type="EMBL" id="BLKM01006964">
    <property type="protein sequence ID" value="GFG29327.1"/>
    <property type="molecule type" value="Genomic_DNA"/>
</dbReference>
<proteinExistence type="predicted"/>
<accession>A0A6L2PGW6</accession>
<dbReference type="InParanoid" id="A0A6L2PGW6"/>
<organism evidence="2 3">
    <name type="scientific">Coptotermes formosanus</name>
    <name type="common">Formosan subterranean termite</name>
    <dbReference type="NCBI Taxonomy" id="36987"/>
    <lineage>
        <taxon>Eukaryota</taxon>
        <taxon>Metazoa</taxon>
        <taxon>Ecdysozoa</taxon>
        <taxon>Arthropoda</taxon>
        <taxon>Hexapoda</taxon>
        <taxon>Insecta</taxon>
        <taxon>Pterygota</taxon>
        <taxon>Neoptera</taxon>
        <taxon>Polyneoptera</taxon>
        <taxon>Dictyoptera</taxon>
        <taxon>Blattodea</taxon>
        <taxon>Blattoidea</taxon>
        <taxon>Termitoidae</taxon>
        <taxon>Rhinotermitidae</taxon>
        <taxon>Coptotermes</taxon>
    </lineage>
</organism>
<comment type="caution">
    <text evidence="2">The sequence shown here is derived from an EMBL/GenBank/DDBJ whole genome shotgun (WGS) entry which is preliminary data.</text>
</comment>
<dbReference type="AlphaFoldDB" id="A0A6L2PGW6"/>
<gene>
    <name evidence="2" type="ORF">Cfor_01221</name>
</gene>
<feature type="transmembrane region" description="Helical" evidence="1">
    <location>
        <begin position="102"/>
        <end position="122"/>
    </location>
</feature>
<keyword evidence="1" id="KW-0472">Membrane</keyword>
<keyword evidence="3" id="KW-1185">Reference proteome</keyword>
<evidence type="ECO:0000256" key="1">
    <source>
        <dbReference type="SAM" id="Phobius"/>
    </source>
</evidence>
<dbReference type="Gene3D" id="3.40.190.10">
    <property type="entry name" value="Periplasmic binding protein-like II"/>
    <property type="match status" value="2"/>
</dbReference>
<dbReference type="Proteomes" id="UP000502823">
    <property type="component" value="Unassembled WGS sequence"/>
</dbReference>
<dbReference type="OrthoDB" id="8195021at2759"/>
<name>A0A6L2PGW6_COPFO</name>
<evidence type="ECO:0000313" key="2">
    <source>
        <dbReference type="EMBL" id="GFG29327.1"/>
    </source>
</evidence>
<sequence>MKDPKGLPMADEEGFRRVCEEDYAYMAPMFYVRSVSQPAKCAPVRLPTQYFQAHLAIALSKDSAYKNTINRNGVLKRLKGDTWMLSASKSKPYLVSAGIKHIVPLLAVLLIGIATASILLVLELKGGAAIKMLSYVHPERRLRKERRGVWTGKAWLM</sequence>
<reference evidence="3" key="1">
    <citation type="submission" date="2020-01" db="EMBL/GenBank/DDBJ databases">
        <title>Draft genome sequence of the Termite Coptotermes fromosanus.</title>
        <authorList>
            <person name="Itakura S."/>
            <person name="Yosikawa Y."/>
            <person name="Umezawa K."/>
        </authorList>
    </citation>
    <scope>NUCLEOTIDE SEQUENCE [LARGE SCALE GENOMIC DNA]</scope>
</reference>
<evidence type="ECO:0000313" key="3">
    <source>
        <dbReference type="Proteomes" id="UP000502823"/>
    </source>
</evidence>
<protein>
    <submittedName>
        <fullName evidence="2">Uncharacterized protein</fullName>
    </submittedName>
</protein>
<keyword evidence="1" id="KW-0812">Transmembrane</keyword>